<feature type="domain" description="Reverse transcriptase" evidence="2">
    <location>
        <begin position="1"/>
        <end position="119"/>
    </location>
</feature>
<dbReference type="CDD" id="cd01651">
    <property type="entry name" value="RT_G2_intron"/>
    <property type="match status" value="1"/>
</dbReference>
<evidence type="ECO:0000313" key="4">
    <source>
        <dbReference type="Proteomes" id="UP000653056"/>
    </source>
</evidence>
<protein>
    <recommendedName>
        <fullName evidence="2">Reverse transcriptase domain-containing protein</fullName>
    </recommendedName>
</protein>
<dbReference type="SUPFAM" id="SSF56672">
    <property type="entry name" value="DNA/RNA polymerases"/>
    <property type="match status" value="1"/>
</dbReference>
<comment type="caution">
    <text evidence="3">The sequence shown here is derived from an EMBL/GenBank/DDBJ whole genome shotgun (WGS) entry which is preliminary data.</text>
</comment>
<keyword evidence="4" id="KW-1185">Reference proteome</keyword>
<sequence length="239" mass="28218">MKAGILEDGVRLFPESGSPQGGVISPLLSNLYLHEVLDEWMVNVVPNYLKGRWFIVRFADDYVLGFQRRDDAEKVLAVLPKRFSRFGLTLHPDKTRLVAFGRPNGLQRPGTFDFLGFTHYWGRSRKGHWVVKRKTAKDRLNRSLKQLSGWCRLHRHLPIREQHATLQRKMRGHYAYYGITGNARSLQQYRMQVARIWCKWLNRRDRGYRLTWERFSVLLRDHIPLPRVRIVHSIYGAKP</sequence>
<gene>
    <name evidence="3" type="ORF">GCM10007160_26930</name>
</gene>
<dbReference type="InterPro" id="IPR051083">
    <property type="entry name" value="GrpII_Intron_Splice-Mob/Def"/>
</dbReference>
<organism evidence="3 4">
    <name type="scientific">Litchfieldella qijiaojingensis</name>
    <dbReference type="NCBI Taxonomy" id="980347"/>
    <lineage>
        <taxon>Bacteria</taxon>
        <taxon>Pseudomonadati</taxon>
        <taxon>Pseudomonadota</taxon>
        <taxon>Gammaproteobacteria</taxon>
        <taxon>Oceanospirillales</taxon>
        <taxon>Halomonadaceae</taxon>
        <taxon>Litchfieldella</taxon>
    </lineage>
</organism>
<accession>A0ABQ2Z0B4</accession>
<dbReference type="Pfam" id="PF00078">
    <property type="entry name" value="RVT_1"/>
    <property type="match status" value="1"/>
</dbReference>
<proteinExistence type="inferred from homology"/>
<dbReference type="InterPro" id="IPR043502">
    <property type="entry name" value="DNA/RNA_pol_sf"/>
</dbReference>
<dbReference type="PANTHER" id="PTHR34047">
    <property type="entry name" value="NUCLEAR INTRON MATURASE 1, MITOCHONDRIAL-RELATED"/>
    <property type="match status" value="1"/>
</dbReference>
<dbReference type="EMBL" id="BMXS01000013">
    <property type="protein sequence ID" value="GGX97889.1"/>
    <property type="molecule type" value="Genomic_DNA"/>
</dbReference>
<dbReference type="PANTHER" id="PTHR34047:SF8">
    <property type="entry name" value="PROTEIN YKFC"/>
    <property type="match status" value="1"/>
</dbReference>
<evidence type="ECO:0000256" key="1">
    <source>
        <dbReference type="ARBA" id="ARBA00034120"/>
    </source>
</evidence>
<dbReference type="PROSITE" id="PS50878">
    <property type="entry name" value="RT_POL"/>
    <property type="match status" value="1"/>
</dbReference>
<dbReference type="InterPro" id="IPR000477">
    <property type="entry name" value="RT_dom"/>
</dbReference>
<name>A0ABQ2Z0B4_9GAMM</name>
<evidence type="ECO:0000313" key="3">
    <source>
        <dbReference type="EMBL" id="GGX97889.1"/>
    </source>
</evidence>
<reference evidence="4" key="1">
    <citation type="journal article" date="2019" name="Int. J. Syst. Evol. Microbiol.">
        <title>The Global Catalogue of Microorganisms (GCM) 10K type strain sequencing project: providing services to taxonomists for standard genome sequencing and annotation.</title>
        <authorList>
            <consortium name="The Broad Institute Genomics Platform"/>
            <consortium name="The Broad Institute Genome Sequencing Center for Infectious Disease"/>
            <person name="Wu L."/>
            <person name="Ma J."/>
        </authorList>
    </citation>
    <scope>NUCLEOTIDE SEQUENCE [LARGE SCALE GENOMIC DNA]</scope>
    <source>
        <strain evidence="4">KCTC 22228</strain>
    </source>
</reference>
<evidence type="ECO:0000259" key="2">
    <source>
        <dbReference type="PROSITE" id="PS50878"/>
    </source>
</evidence>
<dbReference type="Proteomes" id="UP000653056">
    <property type="component" value="Unassembled WGS sequence"/>
</dbReference>
<comment type="similarity">
    <text evidence="1">Belongs to the bacterial reverse transcriptase family.</text>
</comment>